<dbReference type="GO" id="GO:0003988">
    <property type="term" value="F:acetyl-CoA C-acyltransferase activity"/>
    <property type="evidence" value="ECO:0007669"/>
    <property type="project" value="UniProtKB-ARBA"/>
</dbReference>
<organism evidence="8 9">
    <name type="scientific">Vibrio gelatinilyticus</name>
    <dbReference type="NCBI Taxonomy" id="2893468"/>
    <lineage>
        <taxon>Bacteria</taxon>
        <taxon>Pseudomonadati</taxon>
        <taxon>Pseudomonadota</taxon>
        <taxon>Gammaproteobacteria</taxon>
        <taxon>Vibrionales</taxon>
        <taxon>Vibrionaceae</taxon>
        <taxon>Vibrio</taxon>
    </lineage>
</organism>
<gene>
    <name evidence="8" type="ORF">LNL84_06490</name>
</gene>
<dbReference type="AlphaFoldDB" id="A0A9X2AVM0"/>
<dbReference type="Pfam" id="PF02803">
    <property type="entry name" value="Thiolase_C"/>
    <property type="match status" value="1"/>
</dbReference>
<proteinExistence type="inferred from homology"/>
<dbReference type="RefSeq" id="WP_244356039.1">
    <property type="nucleotide sequence ID" value="NZ_JAJNNZ010000004.1"/>
</dbReference>
<dbReference type="PROSITE" id="PS00099">
    <property type="entry name" value="THIOLASE_3"/>
    <property type="match status" value="1"/>
</dbReference>
<accession>A0A9X2AVM0</accession>
<evidence type="ECO:0000259" key="6">
    <source>
        <dbReference type="Pfam" id="PF00108"/>
    </source>
</evidence>
<dbReference type="InterPro" id="IPR020610">
    <property type="entry name" value="Thiolase_AS"/>
</dbReference>
<evidence type="ECO:0000256" key="1">
    <source>
        <dbReference type="ARBA" id="ARBA00010982"/>
    </source>
</evidence>
<feature type="active site" description="Proton acceptor" evidence="4">
    <location>
        <position position="380"/>
    </location>
</feature>
<dbReference type="Proteomes" id="UP001139488">
    <property type="component" value="Unassembled WGS sequence"/>
</dbReference>
<dbReference type="NCBIfam" id="TIGR01930">
    <property type="entry name" value="AcCoA-C-Actrans"/>
    <property type="match status" value="1"/>
</dbReference>
<dbReference type="SUPFAM" id="SSF53901">
    <property type="entry name" value="Thiolase-like"/>
    <property type="match status" value="2"/>
</dbReference>
<evidence type="ECO:0000256" key="5">
    <source>
        <dbReference type="RuleBase" id="RU003557"/>
    </source>
</evidence>
<dbReference type="FunFam" id="3.40.47.10:FF:000010">
    <property type="entry name" value="Acetyl-CoA acetyltransferase (Thiolase)"/>
    <property type="match status" value="1"/>
</dbReference>
<evidence type="ECO:0000313" key="9">
    <source>
        <dbReference type="Proteomes" id="UP001139488"/>
    </source>
</evidence>
<dbReference type="PANTHER" id="PTHR18919">
    <property type="entry name" value="ACETYL-COA C-ACYLTRANSFERASE"/>
    <property type="match status" value="1"/>
</dbReference>
<dbReference type="Pfam" id="PF00108">
    <property type="entry name" value="Thiolase_N"/>
    <property type="match status" value="1"/>
</dbReference>
<dbReference type="PROSITE" id="PS00098">
    <property type="entry name" value="THIOLASE_1"/>
    <property type="match status" value="1"/>
</dbReference>
<dbReference type="InterPro" id="IPR020617">
    <property type="entry name" value="Thiolase_C"/>
</dbReference>
<dbReference type="InterPro" id="IPR020616">
    <property type="entry name" value="Thiolase_N"/>
</dbReference>
<keyword evidence="2 5" id="KW-0808">Transferase</keyword>
<comment type="caution">
    <text evidence="8">The sequence shown here is derived from an EMBL/GenBank/DDBJ whole genome shotgun (WGS) entry which is preliminary data.</text>
</comment>
<evidence type="ECO:0000259" key="7">
    <source>
        <dbReference type="Pfam" id="PF02803"/>
    </source>
</evidence>
<sequence length="397" mass="41876">MKQREVVVLSGVRTAIADFGGALKDMAPTELAGKVVAEAVKRSGAKPEDIGHCVIGSVTHSDRKDMYISRVAALKGGLPIETPALTVNRLCGSGLQAVVSAAQMILLGDCDAAVAGGAESMTRVPYWSPGTRFGAKMGDSQLIDPMVGALTCPINDTHMGITAENLAEQYDITREQQDELAAESHRRAQCALQENRFEGQILPIELKTRRGIKVFDTDEHVRFDCTSEDMAKLRPAFKKEGTVTAGNASGINDGAAALVLMEKEAALAKGLKPMAKMLGYAVAAVDPAIMGIGPAPAVRQLLDKTGVAKEDIDIWEANEAFAAQALSVTKELELDPEKVNPNGSGISLGHPIGATGALISVKALYELQRTGGRYAVVTMCIGGGQGIAALFERYSAE</sequence>
<keyword evidence="9" id="KW-1185">Reference proteome</keyword>
<dbReference type="InterPro" id="IPR020615">
    <property type="entry name" value="Thiolase_acyl_enz_int_AS"/>
</dbReference>
<evidence type="ECO:0000256" key="2">
    <source>
        <dbReference type="ARBA" id="ARBA00022679"/>
    </source>
</evidence>
<feature type="domain" description="Thiolase N-terminal" evidence="6">
    <location>
        <begin position="6"/>
        <end position="263"/>
    </location>
</feature>
<reference evidence="8" key="1">
    <citation type="submission" date="2021-11" db="EMBL/GenBank/DDBJ databases">
        <title>Vibrio ZSDE26 sp. nov. and Vibrio ZSDZ34 sp. nov., isolated from coastal seawater in Qingdao.</title>
        <authorList>
            <person name="Zhang P."/>
        </authorList>
    </citation>
    <scope>NUCLEOTIDE SEQUENCE</scope>
    <source>
        <strain evidence="8">ZSDZ34</strain>
    </source>
</reference>
<dbReference type="PIRSF" id="PIRSF000429">
    <property type="entry name" value="Ac-CoA_Ac_transf"/>
    <property type="match status" value="1"/>
</dbReference>
<comment type="similarity">
    <text evidence="1 5">Belongs to the thiolase-like superfamily. Thiolase family.</text>
</comment>
<dbReference type="InterPro" id="IPR002155">
    <property type="entry name" value="Thiolase"/>
</dbReference>
<feature type="active site" description="Proton acceptor" evidence="4">
    <location>
        <position position="350"/>
    </location>
</feature>
<dbReference type="PANTHER" id="PTHR18919:SF107">
    <property type="entry name" value="ACETYL-COA ACETYLTRANSFERASE, CYTOSOLIC"/>
    <property type="match status" value="1"/>
</dbReference>
<dbReference type="NCBIfam" id="NF006552">
    <property type="entry name" value="PRK09051.1"/>
    <property type="match status" value="1"/>
</dbReference>
<evidence type="ECO:0000256" key="3">
    <source>
        <dbReference type="ARBA" id="ARBA00023315"/>
    </source>
</evidence>
<feature type="domain" description="Thiolase C-terminal" evidence="7">
    <location>
        <begin position="271"/>
        <end position="393"/>
    </location>
</feature>
<dbReference type="EMBL" id="JAJNNZ010000004">
    <property type="protein sequence ID" value="MCJ2376480.1"/>
    <property type="molecule type" value="Genomic_DNA"/>
</dbReference>
<name>A0A9X2AVM0_9VIBR</name>
<feature type="active site" description="Acyl-thioester intermediate" evidence="4">
    <location>
        <position position="91"/>
    </location>
</feature>
<protein>
    <submittedName>
        <fullName evidence="8">Acetyl-CoA C-acyltransferase family protein</fullName>
    </submittedName>
</protein>
<dbReference type="InterPro" id="IPR016039">
    <property type="entry name" value="Thiolase-like"/>
</dbReference>
<dbReference type="Gene3D" id="3.40.47.10">
    <property type="match status" value="2"/>
</dbReference>
<evidence type="ECO:0000256" key="4">
    <source>
        <dbReference type="PIRSR" id="PIRSR000429-1"/>
    </source>
</evidence>
<dbReference type="GO" id="GO:0044281">
    <property type="term" value="P:small molecule metabolic process"/>
    <property type="evidence" value="ECO:0007669"/>
    <property type="project" value="UniProtKB-ARBA"/>
</dbReference>
<keyword evidence="3 5" id="KW-0012">Acyltransferase</keyword>
<evidence type="ECO:0000313" key="8">
    <source>
        <dbReference type="EMBL" id="MCJ2376480.1"/>
    </source>
</evidence>
<dbReference type="CDD" id="cd00751">
    <property type="entry name" value="thiolase"/>
    <property type="match status" value="1"/>
</dbReference>